<accession>A0ABY4RYG5</accession>
<proteinExistence type="inferred from homology"/>
<dbReference type="PANTHER" id="PTHR46268:SF15">
    <property type="entry name" value="UNIVERSAL STRESS PROTEIN HP_0031"/>
    <property type="match status" value="1"/>
</dbReference>
<keyword evidence="4" id="KW-1185">Reference proteome</keyword>
<gene>
    <name evidence="3" type="ORF">MW290_07415</name>
</gene>
<dbReference type="Pfam" id="PF00582">
    <property type="entry name" value="Usp"/>
    <property type="match status" value="1"/>
</dbReference>
<dbReference type="SUPFAM" id="SSF52402">
    <property type="entry name" value="Adenine nucleotide alpha hydrolases-like"/>
    <property type="match status" value="1"/>
</dbReference>
<feature type="domain" description="UspA" evidence="2">
    <location>
        <begin position="3"/>
        <end position="147"/>
    </location>
</feature>
<evidence type="ECO:0000256" key="1">
    <source>
        <dbReference type="ARBA" id="ARBA00008791"/>
    </source>
</evidence>
<name>A0ABY4RYG5_AQUTE</name>
<dbReference type="InterPro" id="IPR014729">
    <property type="entry name" value="Rossmann-like_a/b/a_fold"/>
</dbReference>
<dbReference type="Gene3D" id="3.40.50.620">
    <property type="entry name" value="HUPs"/>
    <property type="match status" value="1"/>
</dbReference>
<dbReference type="PANTHER" id="PTHR46268">
    <property type="entry name" value="STRESS RESPONSE PROTEIN NHAX"/>
    <property type="match status" value="1"/>
</dbReference>
<evidence type="ECO:0000259" key="2">
    <source>
        <dbReference type="Pfam" id="PF00582"/>
    </source>
</evidence>
<evidence type="ECO:0000313" key="4">
    <source>
        <dbReference type="Proteomes" id="UP001056201"/>
    </source>
</evidence>
<dbReference type="InterPro" id="IPR006016">
    <property type="entry name" value="UspA"/>
</dbReference>
<dbReference type="PRINTS" id="PR01438">
    <property type="entry name" value="UNVRSLSTRESS"/>
</dbReference>
<evidence type="ECO:0000313" key="3">
    <source>
        <dbReference type="EMBL" id="URI05776.1"/>
    </source>
</evidence>
<organism evidence="3 4">
    <name type="scientific">Aquincola tertiaricarbonis</name>
    <dbReference type="NCBI Taxonomy" id="391953"/>
    <lineage>
        <taxon>Bacteria</taxon>
        <taxon>Pseudomonadati</taxon>
        <taxon>Pseudomonadota</taxon>
        <taxon>Betaproteobacteria</taxon>
        <taxon>Burkholderiales</taxon>
        <taxon>Sphaerotilaceae</taxon>
        <taxon>Aquincola</taxon>
    </lineage>
</organism>
<dbReference type="RefSeq" id="WP_250194041.1">
    <property type="nucleotide sequence ID" value="NZ_CP097635.1"/>
</dbReference>
<dbReference type="EMBL" id="CP097635">
    <property type="protein sequence ID" value="URI05776.1"/>
    <property type="molecule type" value="Genomic_DNA"/>
</dbReference>
<dbReference type="CDD" id="cd00293">
    <property type="entry name" value="USP-like"/>
    <property type="match status" value="1"/>
</dbReference>
<protein>
    <submittedName>
        <fullName evidence="3">Universal stress protein</fullName>
    </submittedName>
</protein>
<dbReference type="Proteomes" id="UP001056201">
    <property type="component" value="Chromosome 1"/>
</dbReference>
<sequence>MAYQRILVPVDGSPTSLRGLEEAIRLARSTGGRLRLLHVVDELTFATGFETGAAFAGDVMPLMREAGQAILQQACARAEVAGVPAEPVLCDSFATRVCDAVADEAGRWQADLIVLGTHGRRGVGRLLLGSDAEQVLRLAPVPVLLVRAPASA</sequence>
<dbReference type="InterPro" id="IPR006015">
    <property type="entry name" value="Universal_stress_UspA"/>
</dbReference>
<comment type="similarity">
    <text evidence="1">Belongs to the universal stress protein A family.</text>
</comment>
<reference evidence="3" key="1">
    <citation type="submission" date="2022-05" db="EMBL/GenBank/DDBJ databases">
        <title>An RpoN-dependent PEP-CTERM gene is involved in floc formation of an Aquincola tertiaricarbonis strain.</title>
        <authorList>
            <person name="Qiu D."/>
            <person name="Xia M."/>
        </authorList>
    </citation>
    <scope>NUCLEOTIDE SEQUENCE</scope>
    <source>
        <strain evidence="3">RN12</strain>
    </source>
</reference>